<sequence>MHLTDDNAVDVYLQQTECPTPHFETLYEVYPEALLDDEQTLEDKHKVHPKANQDFFRSAQKIRRHILPPQAMLAKVNDSDREPVEEAVFSDDEIWTAEYLTSGVRRVASGALGRPQTRPSDPLSSVESPIARQQAESAMVGSRPALAKHQAPEERLLPMRQEPTDWENPNLEKRKGKLQSKDNGPGRELKRLK</sequence>
<name>A0ABR3G4G1_9PEZI</name>
<feature type="region of interest" description="Disordered" evidence="1">
    <location>
        <begin position="110"/>
        <end position="193"/>
    </location>
</feature>
<gene>
    <name evidence="2" type="ORF">Q9L58_010525</name>
</gene>
<evidence type="ECO:0000313" key="2">
    <source>
        <dbReference type="EMBL" id="KAL0630627.1"/>
    </source>
</evidence>
<dbReference type="EMBL" id="JBBBZM010000464">
    <property type="protein sequence ID" value="KAL0630627.1"/>
    <property type="molecule type" value="Genomic_DNA"/>
</dbReference>
<reference evidence="2 3" key="1">
    <citation type="submission" date="2024-02" db="EMBL/GenBank/DDBJ databases">
        <title>Discinaceae phylogenomics.</title>
        <authorList>
            <person name="Dirks A.C."/>
            <person name="James T.Y."/>
        </authorList>
    </citation>
    <scope>NUCLEOTIDE SEQUENCE [LARGE SCALE GENOMIC DNA]</scope>
    <source>
        <strain evidence="2 3">ACD0624</strain>
    </source>
</reference>
<evidence type="ECO:0000313" key="3">
    <source>
        <dbReference type="Proteomes" id="UP001447188"/>
    </source>
</evidence>
<comment type="caution">
    <text evidence="2">The sequence shown here is derived from an EMBL/GenBank/DDBJ whole genome shotgun (WGS) entry which is preliminary data.</text>
</comment>
<keyword evidence="3" id="KW-1185">Reference proteome</keyword>
<protein>
    <submittedName>
        <fullName evidence="2">Uncharacterized protein</fullName>
    </submittedName>
</protein>
<feature type="compositionally biased region" description="Basic and acidic residues" evidence="1">
    <location>
        <begin position="184"/>
        <end position="193"/>
    </location>
</feature>
<organism evidence="2 3">
    <name type="scientific">Discina gigas</name>
    <dbReference type="NCBI Taxonomy" id="1032678"/>
    <lineage>
        <taxon>Eukaryota</taxon>
        <taxon>Fungi</taxon>
        <taxon>Dikarya</taxon>
        <taxon>Ascomycota</taxon>
        <taxon>Pezizomycotina</taxon>
        <taxon>Pezizomycetes</taxon>
        <taxon>Pezizales</taxon>
        <taxon>Discinaceae</taxon>
        <taxon>Discina</taxon>
    </lineage>
</organism>
<evidence type="ECO:0000256" key="1">
    <source>
        <dbReference type="SAM" id="MobiDB-lite"/>
    </source>
</evidence>
<accession>A0ABR3G4G1</accession>
<dbReference type="Proteomes" id="UP001447188">
    <property type="component" value="Unassembled WGS sequence"/>
</dbReference>
<feature type="compositionally biased region" description="Polar residues" evidence="1">
    <location>
        <begin position="117"/>
        <end position="127"/>
    </location>
</feature>
<proteinExistence type="predicted"/>